<dbReference type="PANTHER" id="PTHR11941">
    <property type="entry name" value="ENOYL-COA HYDRATASE-RELATED"/>
    <property type="match status" value="1"/>
</dbReference>
<reference evidence="17 18" key="1">
    <citation type="journal article" date="2018" name="Elife">
        <title>Firefly genomes illuminate parallel origins of bioluminescence in beetles.</title>
        <authorList>
            <person name="Fallon T.R."/>
            <person name="Lower S.E."/>
            <person name="Chang C.H."/>
            <person name="Bessho-Uehara M."/>
            <person name="Martin G.J."/>
            <person name="Bewick A.J."/>
            <person name="Behringer M."/>
            <person name="Debat H.J."/>
            <person name="Wong I."/>
            <person name="Day J.C."/>
            <person name="Suvorov A."/>
            <person name="Silva C.J."/>
            <person name="Stanger-Hall K.F."/>
            <person name="Hall D.W."/>
            <person name="Schmitz R.J."/>
            <person name="Nelson D.R."/>
            <person name="Lewis S.M."/>
            <person name="Shigenobu S."/>
            <person name="Bybee S.M."/>
            <person name="Larracuente A.M."/>
            <person name="Oba Y."/>
            <person name="Weng J.K."/>
        </authorList>
    </citation>
    <scope>NUCLEOTIDE SEQUENCE [LARGE SCALE GENOMIC DNA]</scope>
    <source>
        <strain evidence="17">1611_PpyrPB1</strain>
        <tissue evidence="17">Whole body</tissue>
    </source>
</reference>
<comment type="pathway">
    <text evidence="2">Lipid metabolism; fatty acid beta-oxidation.</text>
</comment>
<comment type="catalytic activity">
    <reaction evidence="12">
        <text>(3Z)-dodecenoyl-CoA = (2E)-dodecenoyl-CoA</text>
        <dbReference type="Rhea" id="RHEA:23716"/>
        <dbReference type="ChEBI" id="CHEBI:57330"/>
        <dbReference type="ChEBI" id="CHEBI:58543"/>
        <dbReference type="EC" id="5.3.3.8"/>
    </reaction>
    <physiologicalReaction direction="left-to-right" evidence="12">
        <dbReference type="Rhea" id="RHEA:23717"/>
    </physiologicalReaction>
</comment>
<evidence type="ECO:0000256" key="7">
    <source>
        <dbReference type="ARBA" id="ARBA00023098"/>
    </source>
</evidence>
<evidence type="ECO:0000256" key="13">
    <source>
        <dbReference type="ARBA" id="ARBA00052542"/>
    </source>
</evidence>
<evidence type="ECO:0000256" key="12">
    <source>
        <dbReference type="ARBA" id="ARBA00052376"/>
    </source>
</evidence>
<dbReference type="Gene3D" id="6.10.250.170">
    <property type="match status" value="1"/>
</dbReference>
<protein>
    <recommendedName>
        <fullName evidence="15">Enoyl-CoA delta isomerase 1, mitochondrial</fullName>
    </recommendedName>
    <alternativeName>
        <fullName evidence="16">3,2-trans-enoyl-CoA isomerase</fullName>
    </alternativeName>
</protein>
<comment type="subunit">
    <text evidence="3">Homotrimer.</text>
</comment>
<comment type="catalytic activity">
    <reaction evidence="11">
        <text>(2E)-tetradecenoyl-CoA = (3Z)-tetradecenoyl-CoA</text>
        <dbReference type="Rhea" id="RHEA:29847"/>
        <dbReference type="ChEBI" id="CHEBI:61405"/>
        <dbReference type="ChEBI" id="CHEBI:61968"/>
    </reaction>
    <physiologicalReaction direction="right-to-left" evidence="11">
        <dbReference type="Rhea" id="RHEA:29849"/>
    </physiologicalReaction>
</comment>
<dbReference type="Pfam" id="PF00378">
    <property type="entry name" value="ECH_1"/>
    <property type="match status" value="1"/>
</dbReference>
<dbReference type="InParanoid" id="A0A5N4AFC4"/>
<evidence type="ECO:0000256" key="14">
    <source>
        <dbReference type="ARBA" id="ARBA00056147"/>
    </source>
</evidence>
<evidence type="ECO:0000313" key="17">
    <source>
        <dbReference type="EMBL" id="KAB0796011.1"/>
    </source>
</evidence>
<dbReference type="CDD" id="cd06558">
    <property type="entry name" value="crotonase-like"/>
    <property type="match status" value="1"/>
</dbReference>
<comment type="caution">
    <text evidence="17">The sequence shown here is derived from an EMBL/GenBank/DDBJ whole genome shotgun (WGS) entry which is preliminary data.</text>
</comment>
<evidence type="ECO:0000256" key="11">
    <source>
        <dbReference type="ARBA" id="ARBA00051293"/>
    </source>
</evidence>
<dbReference type="GO" id="GO:0004165">
    <property type="term" value="F:delta(3)-delta(2)-enoyl-CoA isomerase activity"/>
    <property type="evidence" value="ECO:0007669"/>
    <property type="project" value="UniProtKB-EC"/>
</dbReference>
<comment type="catalytic activity">
    <reaction evidence="13">
        <text>(3Z)-octenoyl-CoA = (2E)-octenoyl-CoA</text>
        <dbReference type="Rhea" id="RHEA:46044"/>
        <dbReference type="ChEBI" id="CHEBI:62242"/>
        <dbReference type="ChEBI" id="CHEBI:85640"/>
    </reaction>
    <physiologicalReaction direction="left-to-right" evidence="13">
        <dbReference type="Rhea" id="RHEA:46045"/>
    </physiologicalReaction>
</comment>
<keyword evidence="9" id="KW-0413">Isomerase</keyword>
<dbReference type="EMBL" id="VVIM01000007">
    <property type="protein sequence ID" value="KAB0796011.1"/>
    <property type="molecule type" value="Genomic_DNA"/>
</dbReference>
<keyword evidence="4" id="KW-0276">Fatty acid metabolism</keyword>
<keyword evidence="5" id="KW-0809">Transit peptide</keyword>
<organism evidence="17 18">
    <name type="scientific">Photinus pyralis</name>
    <name type="common">Common eastern firefly</name>
    <name type="synonym">Lampyris pyralis</name>
    <dbReference type="NCBI Taxonomy" id="7054"/>
    <lineage>
        <taxon>Eukaryota</taxon>
        <taxon>Metazoa</taxon>
        <taxon>Ecdysozoa</taxon>
        <taxon>Arthropoda</taxon>
        <taxon>Hexapoda</taxon>
        <taxon>Insecta</taxon>
        <taxon>Pterygota</taxon>
        <taxon>Neoptera</taxon>
        <taxon>Endopterygota</taxon>
        <taxon>Coleoptera</taxon>
        <taxon>Polyphaga</taxon>
        <taxon>Elateriformia</taxon>
        <taxon>Elateroidea</taxon>
        <taxon>Lampyridae</taxon>
        <taxon>Lampyrinae</taxon>
        <taxon>Photinus</taxon>
    </lineage>
</organism>
<evidence type="ECO:0000256" key="10">
    <source>
        <dbReference type="ARBA" id="ARBA00050938"/>
    </source>
</evidence>
<evidence type="ECO:0000256" key="8">
    <source>
        <dbReference type="ARBA" id="ARBA00023128"/>
    </source>
</evidence>
<dbReference type="Proteomes" id="UP000327044">
    <property type="component" value="Unassembled WGS sequence"/>
</dbReference>
<evidence type="ECO:0000256" key="3">
    <source>
        <dbReference type="ARBA" id="ARBA00011233"/>
    </source>
</evidence>
<evidence type="ECO:0000313" key="18">
    <source>
        <dbReference type="Proteomes" id="UP000327044"/>
    </source>
</evidence>
<keyword evidence="6" id="KW-0007">Acetylation</keyword>
<evidence type="ECO:0000256" key="2">
    <source>
        <dbReference type="ARBA" id="ARBA00005005"/>
    </source>
</evidence>
<dbReference type="Gene3D" id="3.90.226.10">
    <property type="entry name" value="2-enoyl-CoA Hydratase, Chain A, domain 1"/>
    <property type="match status" value="1"/>
</dbReference>
<accession>A0A5N4AFC4</accession>
<comment type="subcellular location">
    <subcellularLocation>
        <location evidence="1">Mitochondrion matrix</location>
    </subcellularLocation>
</comment>
<evidence type="ECO:0000256" key="1">
    <source>
        <dbReference type="ARBA" id="ARBA00004305"/>
    </source>
</evidence>
<keyword evidence="18" id="KW-1185">Reference proteome</keyword>
<comment type="catalytic activity">
    <reaction evidence="10">
        <text>(3Z)-decenoyl-CoA = (2E)-decenoyl-CoA</text>
        <dbReference type="Rhea" id="RHEA:77195"/>
        <dbReference type="ChEBI" id="CHEBI:61406"/>
        <dbReference type="ChEBI" id="CHEBI:195601"/>
    </reaction>
    <physiologicalReaction direction="left-to-right" evidence="10">
        <dbReference type="Rhea" id="RHEA:77196"/>
    </physiologicalReaction>
</comment>
<dbReference type="GO" id="GO:0006635">
    <property type="term" value="P:fatty acid beta-oxidation"/>
    <property type="evidence" value="ECO:0007669"/>
    <property type="project" value="TreeGrafter"/>
</dbReference>
<dbReference type="InterPro" id="IPR001753">
    <property type="entry name" value="Enoyl-CoA_hydra/iso"/>
</dbReference>
<comment type="function">
    <text evidence="14">Key enzyme of fatty acid beta-oxidation. Able to isomerize both 3-cis (3Z) and 3-trans (3E) double bonds into the 2-trans (2E) form in a range of enoyl-CoA species, with a preference for (3Z)-enoyl-CoAs over (3E)-enoyl-CoAs. The catalytic efficiency of this enzyme is not affected by the fatty acyl chain length.</text>
</comment>
<evidence type="ECO:0000256" key="15">
    <source>
        <dbReference type="ARBA" id="ARBA00068317"/>
    </source>
</evidence>
<keyword evidence="7" id="KW-0443">Lipid metabolism</keyword>
<evidence type="ECO:0000256" key="16">
    <source>
        <dbReference type="ARBA" id="ARBA00083575"/>
    </source>
</evidence>
<sequence>MPYVCADYSKYKFVNVCWNSENGIATVTLKRPPVNSLTAEFLRELSSLLLDLEKDETQGLIFTSEFDEKVFSAGLDFKELYRPSIDHAKEFMSLLHSFSFRLSCTAYPTVAVINGHAPAGGCIIPLCCEYRIGLNNFNIGLNELKFGILLPDWLSSLMIHTIGSRNAEQAILSGTLFSSEHALRIGLVDEIAPTKEVALEKATAFLNKAKIVNRSLRLDAKLHLRRPILQEFQKDIENELAKNVSLLMSDKVQQSLDAHIKILKEKRGN</sequence>
<dbReference type="FunFam" id="3.90.226.10:FF:000034">
    <property type="entry name" value="Enoyl-CoA delta isomerase 1"/>
    <property type="match status" value="1"/>
</dbReference>
<dbReference type="SUPFAM" id="SSF52096">
    <property type="entry name" value="ClpP/crotonase"/>
    <property type="match status" value="1"/>
</dbReference>
<keyword evidence="8" id="KW-0496">Mitochondrion</keyword>
<dbReference type="GO" id="GO:0005759">
    <property type="term" value="C:mitochondrial matrix"/>
    <property type="evidence" value="ECO:0007669"/>
    <property type="project" value="UniProtKB-SubCell"/>
</dbReference>
<name>A0A5N4AFC4_PHOPY</name>
<proteinExistence type="predicted"/>
<dbReference type="AlphaFoldDB" id="A0A5N4AFC4"/>
<gene>
    <name evidence="17" type="ORF">PPYR_10072</name>
</gene>
<evidence type="ECO:0000256" key="6">
    <source>
        <dbReference type="ARBA" id="ARBA00022990"/>
    </source>
</evidence>
<dbReference type="OrthoDB" id="1696280at2759"/>
<dbReference type="InterPro" id="IPR029045">
    <property type="entry name" value="ClpP/crotonase-like_dom_sf"/>
</dbReference>
<evidence type="ECO:0000256" key="5">
    <source>
        <dbReference type="ARBA" id="ARBA00022946"/>
    </source>
</evidence>
<evidence type="ECO:0000256" key="4">
    <source>
        <dbReference type="ARBA" id="ARBA00022832"/>
    </source>
</evidence>
<dbReference type="PANTHER" id="PTHR11941:SF45">
    <property type="entry name" value="ENOYL-COA DELTA ISOMERASE 1, MITOCHONDRIAL"/>
    <property type="match status" value="1"/>
</dbReference>
<evidence type="ECO:0000256" key="9">
    <source>
        <dbReference type="ARBA" id="ARBA00023235"/>
    </source>
</evidence>